<proteinExistence type="inferred from homology"/>
<dbReference type="EMBL" id="JGZP01000008">
    <property type="protein sequence ID" value="KFI98698.1"/>
    <property type="molecule type" value="Genomic_DNA"/>
</dbReference>
<evidence type="ECO:0000256" key="5">
    <source>
        <dbReference type="ARBA" id="ARBA00022989"/>
    </source>
</evidence>
<comment type="similarity">
    <text evidence="7">Belongs to the binding-protein-dependent transport system permease family.</text>
</comment>
<sequence length="289" mass="31963">MSKASKSKTSGRMSMGQRKRLHAGILSVVMIALALICAIPLYIVIVNTFKNSADMSLDPFGLPKAPTFENYVYAFENLPIIQATVNTIIVTVVSVALMVLIGSLAAYGMVQKKSRFTAAIGSFLLLSFVLPGQVLLIPQYKMESSLGLVDSLLGLVVLYTGASTFCYFLIVNYMRGLPQELFEAARLDGASSLRIFWQIVLPLCRPILATVIVFETMWTWNDFMTPNIYISSVEKQTLVLQVFNAMGQFTTNWPLFMTITFIALVPVFVFFIFCQKWIVSGLVAGSVKG</sequence>
<dbReference type="PROSITE" id="PS50928">
    <property type="entry name" value="ABC_TM1"/>
    <property type="match status" value="1"/>
</dbReference>
<dbReference type="PANTHER" id="PTHR43744">
    <property type="entry name" value="ABC TRANSPORTER PERMEASE PROTEIN MG189-RELATED-RELATED"/>
    <property type="match status" value="1"/>
</dbReference>
<feature type="transmembrane region" description="Helical" evidence="7">
    <location>
        <begin position="21"/>
        <end position="45"/>
    </location>
</feature>
<dbReference type="eggNOG" id="COG0395">
    <property type="taxonomic scope" value="Bacteria"/>
</dbReference>
<feature type="domain" description="ABC transmembrane type-1" evidence="8">
    <location>
        <begin position="84"/>
        <end position="274"/>
    </location>
</feature>
<evidence type="ECO:0000256" key="1">
    <source>
        <dbReference type="ARBA" id="ARBA00004651"/>
    </source>
</evidence>
<accession>A0A087DT48</accession>
<comment type="subcellular location">
    <subcellularLocation>
        <location evidence="1 7">Cell membrane</location>
        <topology evidence="1 7">Multi-pass membrane protein</topology>
    </subcellularLocation>
</comment>
<dbReference type="Pfam" id="PF00528">
    <property type="entry name" value="BPD_transp_1"/>
    <property type="match status" value="1"/>
</dbReference>
<keyword evidence="5 7" id="KW-1133">Transmembrane helix</keyword>
<dbReference type="Proteomes" id="UP000029004">
    <property type="component" value="Unassembled WGS sequence"/>
</dbReference>
<feature type="transmembrane region" description="Helical" evidence="7">
    <location>
        <begin position="119"/>
        <end position="140"/>
    </location>
</feature>
<dbReference type="InterPro" id="IPR035906">
    <property type="entry name" value="MetI-like_sf"/>
</dbReference>
<dbReference type="GO" id="GO:0005886">
    <property type="term" value="C:plasma membrane"/>
    <property type="evidence" value="ECO:0007669"/>
    <property type="project" value="UniProtKB-SubCell"/>
</dbReference>
<dbReference type="STRING" id="762211.BSTEL_1650"/>
<organism evidence="9 10">
    <name type="scientific">Bifidobacterium stellenboschense</name>
    <dbReference type="NCBI Taxonomy" id="762211"/>
    <lineage>
        <taxon>Bacteria</taxon>
        <taxon>Bacillati</taxon>
        <taxon>Actinomycetota</taxon>
        <taxon>Actinomycetes</taxon>
        <taxon>Bifidobacteriales</taxon>
        <taxon>Bifidobacteriaceae</taxon>
        <taxon>Bifidobacterium</taxon>
    </lineage>
</organism>
<dbReference type="GO" id="GO:0055085">
    <property type="term" value="P:transmembrane transport"/>
    <property type="evidence" value="ECO:0007669"/>
    <property type="project" value="InterPro"/>
</dbReference>
<keyword evidence="3" id="KW-1003">Cell membrane</keyword>
<evidence type="ECO:0000256" key="7">
    <source>
        <dbReference type="RuleBase" id="RU363032"/>
    </source>
</evidence>
<name>A0A087DT48_9BIFI</name>
<keyword evidence="6 7" id="KW-0472">Membrane</keyword>
<dbReference type="AlphaFoldDB" id="A0A087DT48"/>
<evidence type="ECO:0000313" key="10">
    <source>
        <dbReference type="Proteomes" id="UP000029004"/>
    </source>
</evidence>
<evidence type="ECO:0000259" key="8">
    <source>
        <dbReference type="PROSITE" id="PS50928"/>
    </source>
</evidence>
<feature type="transmembrane region" description="Helical" evidence="7">
    <location>
        <begin position="80"/>
        <end position="107"/>
    </location>
</feature>
<feature type="transmembrane region" description="Helical" evidence="7">
    <location>
        <begin position="195"/>
        <end position="214"/>
    </location>
</feature>
<protein>
    <submittedName>
        <fullName evidence="9">Multiple sugar-binding transport system permease</fullName>
    </submittedName>
</protein>
<keyword evidence="2 7" id="KW-0813">Transport</keyword>
<evidence type="ECO:0000256" key="6">
    <source>
        <dbReference type="ARBA" id="ARBA00023136"/>
    </source>
</evidence>
<dbReference type="SUPFAM" id="SSF161098">
    <property type="entry name" value="MetI-like"/>
    <property type="match status" value="1"/>
</dbReference>
<keyword evidence="10" id="KW-1185">Reference proteome</keyword>
<dbReference type="Gene3D" id="1.10.3720.10">
    <property type="entry name" value="MetI-like"/>
    <property type="match status" value="1"/>
</dbReference>
<comment type="caution">
    <text evidence="9">The sequence shown here is derived from an EMBL/GenBank/DDBJ whole genome shotgun (WGS) entry which is preliminary data.</text>
</comment>
<feature type="transmembrane region" description="Helical" evidence="7">
    <location>
        <begin position="152"/>
        <end position="174"/>
    </location>
</feature>
<dbReference type="InterPro" id="IPR000515">
    <property type="entry name" value="MetI-like"/>
</dbReference>
<evidence type="ECO:0000313" key="9">
    <source>
        <dbReference type="EMBL" id="KFI98698.1"/>
    </source>
</evidence>
<reference evidence="9 10" key="1">
    <citation type="submission" date="2014-03" db="EMBL/GenBank/DDBJ databases">
        <title>Genomics of Bifidobacteria.</title>
        <authorList>
            <person name="Ventura M."/>
            <person name="Milani C."/>
            <person name="Lugli G.A."/>
        </authorList>
    </citation>
    <scope>NUCLEOTIDE SEQUENCE [LARGE SCALE GENOMIC DNA]</scope>
    <source>
        <strain evidence="9 10">DSM 23968</strain>
    </source>
</reference>
<evidence type="ECO:0000256" key="3">
    <source>
        <dbReference type="ARBA" id="ARBA00022475"/>
    </source>
</evidence>
<evidence type="ECO:0000256" key="2">
    <source>
        <dbReference type="ARBA" id="ARBA00022448"/>
    </source>
</evidence>
<dbReference type="CDD" id="cd06261">
    <property type="entry name" value="TM_PBP2"/>
    <property type="match status" value="1"/>
</dbReference>
<dbReference type="PANTHER" id="PTHR43744:SF12">
    <property type="entry name" value="ABC TRANSPORTER PERMEASE PROTEIN MG189-RELATED"/>
    <property type="match status" value="1"/>
</dbReference>
<evidence type="ECO:0000256" key="4">
    <source>
        <dbReference type="ARBA" id="ARBA00022692"/>
    </source>
</evidence>
<gene>
    <name evidence="9" type="ORF">BSTEL_1650</name>
</gene>
<keyword evidence="4 7" id="KW-0812">Transmembrane</keyword>
<feature type="transmembrane region" description="Helical" evidence="7">
    <location>
        <begin position="253"/>
        <end position="273"/>
    </location>
</feature>